<keyword evidence="1 2" id="KW-0238">DNA-binding</keyword>
<evidence type="ECO:0000259" key="3">
    <source>
        <dbReference type="PROSITE" id="PS50977"/>
    </source>
</evidence>
<dbReference type="EMBL" id="LT594323">
    <property type="protein sequence ID" value="SBT40134.1"/>
    <property type="molecule type" value="Genomic_DNA"/>
</dbReference>
<dbReference type="InterPro" id="IPR001647">
    <property type="entry name" value="HTH_TetR"/>
</dbReference>
<dbReference type="OrthoDB" id="4709704at2"/>
<dbReference type="InterPro" id="IPR009057">
    <property type="entry name" value="Homeodomain-like_sf"/>
</dbReference>
<proteinExistence type="predicted"/>
<evidence type="ECO:0000313" key="4">
    <source>
        <dbReference type="EMBL" id="SBT40134.1"/>
    </source>
</evidence>
<evidence type="ECO:0000313" key="5">
    <source>
        <dbReference type="Proteomes" id="UP000199385"/>
    </source>
</evidence>
<accession>A0A1A8Z8L0</accession>
<protein>
    <submittedName>
        <fullName evidence="4">Transcriptional regulator, TetR family</fullName>
    </submittedName>
</protein>
<dbReference type="RefSeq" id="WP_091658569.1">
    <property type="nucleotide sequence ID" value="NZ_LT594323.1"/>
</dbReference>
<sequence>MPKLWNETIEAHRRAVHDAILDATVELAAEHGAMTVTMSQIAEKSGIGRATLYKYFPDVPAILLAWRDREIATHLARLVEARDRSDEPGRRLAAVLDTYAGNQRDRLRHHALLGPELGALLHRHHHATDAHRQVTELLRDLIADAARSGSVRADVPPAELATYCVHALHAAAALPSAAAVRRLVAVTLAGLRTP</sequence>
<dbReference type="Pfam" id="PF21597">
    <property type="entry name" value="TetR_C_43"/>
    <property type="match status" value="1"/>
</dbReference>
<organism evidence="4 5">
    <name type="scientific">Micromonospora auratinigra</name>
    <dbReference type="NCBI Taxonomy" id="261654"/>
    <lineage>
        <taxon>Bacteria</taxon>
        <taxon>Bacillati</taxon>
        <taxon>Actinomycetota</taxon>
        <taxon>Actinomycetes</taxon>
        <taxon>Micromonosporales</taxon>
        <taxon>Micromonosporaceae</taxon>
        <taxon>Micromonospora</taxon>
    </lineage>
</organism>
<dbReference type="InterPro" id="IPR049445">
    <property type="entry name" value="TetR_SbtR-like_C"/>
</dbReference>
<dbReference type="InterPro" id="IPR036271">
    <property type="entry name" value="Tet_transcr_reg_TetR-rel_C_sf"/>
</dbReference>
<dbReference type="InterPro" id="IPR050109">
    <property type="entry name" value="HTH-type_TetR-like_transc_reg"/>
</dbReference>
<gene>
    <name evidence="4" type="ORF">GA0070611_1144</name>
</gene>
<dbReference type="Gene3D" id="1.10.357.10">
    <property type="entry name" value="Tetracycline Repressor, domain 2"/>
    <property type="match status" value="1"/>
</dbReference>
<dbReference type="AlphaFoldDB" id="A0A1A8Z8L0"/>
<feature type="DNA-binding region" description="H-T-H motif" evidence="2">
    <location>
        <begin position="37"/>
        <end position="56"/>
    </location>
</feature>
<evidence type="ECO:0000256" key="2">
    <source>
        <dbReference type="PROSITE-ProRule" id="PRU00335"/>
    </source>
</evidence>
<dbReference type="GO" id="GO:0003700">
    <property type="term" value="F:DNA-binding transcription factor activity"/>
    <property type="evidence" value="ECO:0007669"/>
    <property type="project" value="TreeGrafter"/>
</dbReference>
<dbReference type="PRINTS" id="PR00455">
    <property type="entry name" value="HTHTETR"/>
</dbReference>
<dbReference type="PANTHER" id="PTHR30055:SF226">
    <property type="entry name" value="HTH-TYPE TRANSCRIPTIONAL REGULATOR PKSA"/>
    <property type="match status" value="1"/>
</dbReference>
<name>A0A1A8Z8L0_9ACTN</name>
<keyword evidence="5" id="KW-1185">Reference proteome</keyword>
<feature type="domain" description="HTH tetR-type" evidence="3">
    <location>
        <begin position="14"/>
        <end position="74"/>
    </location>
</feature>
<dbReference type="GO" id="GO:0000976">
    <property type="term" value="F:transcription cis-regulatory region binding"/>
    <property type="evidence" value="ECO:0007669"/>
    <property type="project" value="TreeGrafter"/>
</dbReference>
<evidence type="ECO:0000256" key="1">
    <source>
        <dbReference type="ARBA" id="ARBA00023125"/>
    </source>
</evidence>
<dbReference type="SUPFAM" id="SSF48498">
    <property type="entry name" value="Tetracyclin repressor-like, C-terminal domain"/>
    <property type="match status" value="1"/>
</dbReference>
<dbReference type="PATRIC" id="fig|261654.4.peg.1172"/>
<dbReference type="Pfam" id="PF00440">
    <property type="entry name" value="TetR_N"/>
    <property type="match status" value="1"/>
</dbReference>
<dbReference type="PANTHER" id="PTHR30055">
    <property type="entry name" value="HTH-TYPE TRANSCRIPTIONAL REGULATOR RUTR"/>
    <property type="match status" value="1"/>
</dbReference>
<dbReference type="STRING" id="261654.GA0070611_1144"/>
<reference evidence="5" key="1">
    <citation type="submission" date="2016-06" db="EMBL/GenBank/DDBJ databases">
        <authorList>
            <person name="Varghese N."/>
            <person name="Submissions Spin"/>
        </authorList>
    </citation>
    <scope>NUCLEOTIDE SEQUENCE [LARGE SCALE GENOMIC DNA]</scope>
    <source>
        <strain evidence="5">DSM 44815</strain>
    </source>
</reference>
<dbReference type="SUPFAM" id="SSF46689">
    <property type="entry name" value="Homeodomain-like"/>
    <property type="match status" value="1"/>
</dbReference>
<dbReference type="Proteomes" id="UP000199385">
    <property type="component" value="Chromosome I"/>
</dbReference>
<dbReference type="PROSITE" id="PS50977">
    <property type="entry name" value="HTH_TETR_2"/>
    <property type="match status" value="1"/>
</dbReference>